<feature type="region of interest" description="Disordered" evidence="1">
    <location>
        <begin position="100"/>
        <end position="119"/>
    </location>
</feature>
<dbReference type="RefSeq" id="WP_105237415.1">
    <property type="nucleotide sequence ID" value="NZ_CP023270.1"/>
</dbReference>
<evidence type="ECO:0000313" key="2">
    <source>
        <dbReference type="EMBL" id="AVJ26355.1"/>
    </source>
</evidence>
<dbReference type="OrthoDB" id="8666318at2"/>
<dbReference type="EMBL" id="CP023270">
    <property type="protein sequence ID" value="AVJ26355.1"/>
    <property type="molecule type" value="Genomic_DNA"/>
</dbReference>
<evidence type="ECO:0000313" key="3">
    <source>
        <dbReference type="Proteomes" id="UP000239477"/>
    </source>
</evidence>
<protein>
    <submittedName>
        <fullName evidence="2">Uncharacterized protein</fullName>
    </submittedName>
</protein>
<gene>
    <name evidence="2" type="ORF">CLM73_04100</name>
</gene>
<reference evidence="2 3" key="1">
    <citation type="submission" date="2017-09" db="EMBL/GenBank/DDBJ databases">
        <title>Genomic, metabolic, and phenotypic characteristics of bacterial isolates from the natural microbiome of the model nematode Caenorhabditis elegans.</title>
        <authorList>
            <person name="Zimmermann J."/>
            <person name="Obeng N."/>
            <person name="Yang W."/>
            <person name="Obeng O."/>
            <person name="Kissoyan K."/>
            <person name="Pees B."/>
            <person name="Dirksen P."/>
            <person name="Hoppner M."/>
            <person name="Franke A."/>
            <person name="Rosenstiel P."/>
            <person name="Leippe M."/>
            <person name="Dierking K."/>
            <person name="Kaleta C."/>
            <person name="Schulenburg H."/>
        </authorList>
    </citation>
    <scope>NUCLEOTIDE SEQUENCE [LARGE SCALE GENOMIC DNA]</scope>
    <source>
        <strain evidence="2 3">MYb73</strain>
    </source>
</reference>
<evidence type="ECO:0000256" key="1">
    <source>
        <dbReference type="SAM" id="MobiDB-lite"/>
    </source>
</evidence>
<dbReference type="Proteomes" id="UP000239477">
    <property type="component" value="Chromosome"/>
</dbReference>
<name>A0A2S0I2X0_9BURK</name>
<accession>A0A2S0I2X0</accession>
<organism evidence="2 3">
    <name type="scientific">Achromobacter spanius</name>
    <dbReference type="NCBI Taxonomy" id="217203"/>
    <lineage>
        <taxon>Bacteria</taxon>
        <taxon>Pseudomonadati</taxon>
        <taxon>Pseudomonadota</taxon>
        <taxon>Betaproteobacteria</taxon>
        <taxon>Burkholderiales</taxon>
        <taxon>Alcaligenaceae</taxon>
        <taxon>Achromobacter</taxon>
    </lineage>
</organism>
<proteinExistence type="predicted"/>
<dbReference type="AlphaFoldDB" id="A0A2S0I2X0"/>
<keyword evidence="3" id="KW-1185">Reference proteome</keyword>
<sequence length="167" mass="18364">MPIMTTDWIEPASFASVPAHSQQEHACMPPLQGYDAQMRIAAPSRVKIRDGNTLTIPICARGILPVIDNPQLPRFVAKDTRTGKVYRGVAFNYVRPKLPNVSADPREGGPRPPKMALPPGMTVETRFTTDMAGVLHLPPTPATYEVYIEAEDVRSNTVTIEVEDGQK</sequence>